<dbReference type="HOGENOM" id="CLU_009123_15_1_1"/>
<evidence type="ECO:0000313" key="2">
    <source>
        <dbReference type="Proteomes" id="UP000054538"/>
    </source>
</evidence>
<evidence type="ECO:0000313" key="1">
    <source>
        <dbReference type="EMBL" id="KIK77784.1"/>
    </source>
</evidence>
<reference evidence="2" key="2">
    <citation type="submission" date="2015-01" db="EMBL/GenBank/DDBJ databases">
        <title>Evolutionary Origins and Diversification of the Mycorrhizal Mutualists.</title>
        <authorList>
            <consortium name="DOE Joint Genome Institute"/>
            <consortium name="Mycorrhizal Genomics Consortium"/>
            <person name="Kohler A."/>
            <person name="Kuo A."/>
            <person name="Nagy L.G."/>
            <person name="Floudas D."/>
            <person name="Copeland A."/>
            <person name="Barry K.W."/>
            <person name="Cichocki N."/>
            <person name="Veneault-Fourrey C."/>
            <person name="LaButti K."/>
            <person name="Lindquist E.A."/>
            <person name="Lipzen A."/>
            <person name="Lundell T."/>
            <person name="Morin E."/>
            <person name="Murat C."/>
            <person name="Riley R."/>
            <person name="Ohm R."/>
            <person name="Sun H."/>
            <person name="Tunlid A."/>
            <person name="Henrissat B."/>
            <person name="Grigoriev I.V."/>
            <person name="Hibbett D.S."/>
            <person name="Martin F."/>
        </authorList>
    </citation>
    <scope>NUCLEOTIDE SEQUENCE [LARGE SCALE GENOMIC DNA]</scope>
    <source>
        <strain evidence="2">Ve08.2h10</strain>
    </source>
</reference>
<dbReference type="EMBL" id="KN826836">
    <property type="protein sequence ID" value="KIK77784.1"/>
    <property type="molecule type" value="Genomic_DNA"/>
</dbReference>
<keyword evidence="2" id="KW-1185">Reference proteome</keyword>
<protein>
    <recommendedName>
        <fullName evidence="3">HAT C-terminal dimerisation domain-containing protein</fullName>
    </recommendedName>
</protein>
<feature type="non-terminal residue" evidence="1">
    <location>
        <position position="1"/>
    </location>
</feature>
<dbReference type="OrthoDB" id="3241084at2759"/>
<feature type="non-terminal residue" evidence="1">
    <location>
        <position position="71"/>
    </location>
</feature>
<reference evidence="1 2" key="1">
    <citation type="submission" date="2014-04" db="EMBL/GenBank/DDBJ databases">
        <authorList>
            <consortium name="DOE Joint Genome Institute"/>
            <person name="Kuo A."/>
            <person name="Kohler A."/>
            <person name="Jargeat P."/>
            <person name="Nagy L.G."/>
            <person name="Floudas D."/>
            <person name="Copeland A."/>
            <person name="Barry K.W."/>
            <person name="Cichocki N."/>
            <person name="Veneault-Fourrey C."/>
            <person name="LaButti K."/>
            <person name="Lindquist E.A."/>
            <person name="Lipzen A."/>
            <person name="Lundell T."/>
            <person name="Morin E."/>
            <person name="Murat C."/>
            <person name="Sun H."/>
            <person name="Tunlid A."/>
            <person name="Henrissat B."/>
            <person name="Grigoriev I.V."/>
            <person name="Hibbett D.S."/>
            <person name="Martin F."/>
            <person name="Nordberg H.P."/>
            <person name="Cantor M.N."/>
            <person name="Hua S.X."/>
        </authorList>
    </citation>
    <scope>NUCLEOTIDE SEQUENCE [LARGE SCALE GENOMIC DNA]</scope>
    <source>
        <strain evidence="1 2">Ve08.2h10</strain>
    </source>
</reference>
<gene>
    <name evidence="1" type="ORF">PAXRUDRAFT_46524</name>
</gene>
<name>A0A0D0DB18_9AGAM</name>
<proteinExistence type="predicted"/>
<evidence type="ECO:0008006" key="3">
    <source>
        <dbReference type="Google" id="ProtNLM"/>
    </source>
</evidence>
<sequence length="71" mass="8186">FPTWFSMAMDYVPIQGSATCEWIFSSSTETDMKKCSHIKPVLMESLQMLKYFYKKSCLAFSSGLVLQEEDL</sequence>
<accession>A0A0D0DB18</accession>
<dbReference type="Proteomes" id="UP000054538">
    <property type="component" value="Unassembled WGS sequence"/>
</dbReference>
<dbReference type="InParanoid" id="A0A0D0DB18"/>
<organism evidence="1 2">
    <name type="scientific">Paxillus rubicundulus Ve08.2h10</name>
    <dbReference type="NCBI Taxonomy" id="930991"/>
    <lineage>
        <taxon>Eukaryota</taxon>
        <taxon>Fungi</taxon>
        <taxon>Dikarya</taxon>
        <taxon>Basidiomycota</taxon>
        <taxon>Agaricomycotina</taxon>
        <taxon>Agaricomycetes</taxon>
        <taxon>Agaricomycetidae</taxon>
        <taxon>Boletales</taxon>
        <taxon>Paxilineae</taxon>
        <taxon>Paxillaceae</taxon>
        <taxon>Paxillus</taxon>
    </lineage>
</organism>
<dbReference type="AlphaFoldDB" id="A0A0D0DB18"/>